<dbReference type="GO" id="GO:0008270">
    <property type="term" value="F:zinc ion binding"/>
    <property type="evidence" value="ECO:0007669"/>
    <property type="project" value="InterPro"/>
</dbReference>
<dbReference type="Gene3D" id="4.10.240.10">
    <property type="entry name" value="Zn(2)-C6 fungal-type DNA-binding domain"/>
    <property type="match status" value="2"/>
</dbReference>
<dbReference type="InterPro" id="IPR001138">
    <property type="entry name" value="Zn2Cys6_DnaBD"/>
</dbReference>
<dbReference type="PANTHER" id="PTHR47338:SF5">
    <property type="entry name" value="ZN(II)2CYS6 TRANSCRIPTION FACTOR (EUROFUNG)"/>
    <property type="match status" value="1"/>
</dbReference>
<name>A0A8H6TXE7_MYCCL</name>
<dbReference type="SUPFAM" id="SSF57701">
    <property type="entry name" value="Zn2/Cys6 DNA-binding domain"/>
    <property type="match status" value="2"/>
</dbReference>
<comment type="caution">
    <text evidence="7">The sequence shown here is derived from an EMBL/GenBank/DDBJ whole genome shotgun (WGS) entry which is preliminary data.</text>
</comment>
<evidence type="ECO:0000313" key="8">
    <source>
        <dbReference type="Proteomes" id="UP000613580"/>
    </source>
</evidence>
<feature type="domain" description="Zn(2)-C6 fungal-type" evidence="6">
    <location>
        <begin position="101"/>
        <end position="132"/>
    </location>
</feature>
<evidence type="ECO:0000256" key="2">
    <source>
        <dbReference type="ARBA" id="ARBA00022723"/>
    </source>
</evidence>
<evidence type="ECO:0000259" key="6">
    <source>
        <dbReference type="PROSITE" id="PS50048"/>
    </source>
</evidence>
<evidence type="ECO:0000256" key="5">
    <source>
        <dbReference type="ARBA" id="ARBA00023242"/>
    </source>
</evidence>
<dbReference type="PANTHER" id="PTHR47338">
    <property type="entry name" value="ZN(II)2CYS6 TRANSCRIPTION FACTOR (EUROFUNG)-RELATED"/>
    <property type="match status" value="1"/>
</dbReference>
<proteinExistence type="predicted"/>
<sequence length="681" mass="75359">MSSSAYSPLATSSTSDDAIDLLEMLRTAEGSRATGAGLACTRILLFRSPTVSWDVDIRGGEPFYHRNNDTHSEFTLPRHSSRRTAIMDEAAQPKLTKPVHTCTRCRAKKIKCDSKQPCGPCSRARIEVECSYTVVPNLSQGPELRKGAACTACRRKKKKCSGDWPCRTCIASKKEDECKFNDNSQMSFTRALIERTLELEQLLAEAKQTPQQPQAGPSSYPPAAQLDQMFAAHALPQSMAPPSPTPSQLPAHYEAVITPSVITPAPMFMPDHTPVDLGYGPESPLAGTSSETIPEKMLRLRRKFLAKRLQFGFVLPEPKFAAILQGDLSGNTVHPVLVHVCHLWGAMLDYCETHQTWTYATDSHGDEVQHMRLVLGGIAGMLGPPPDAATKLVAFLSLSLYFFHKQDFGRGQEYLGVAADAAIEHNVDLALLADIPMLDANPNGQDTSYSLLPITPAHELRSAYSKLIWVALSSKLVLGTPYEIDPRLLTAFERLSTTKVPNNADINFHRAKSNLLLTRTRRLTTSWSNVEAAPTEWFDEYWRLVEQLSTFIGLLGPVQIRVSFMPEAHTTELVLKLCLTMATTSLADLFGVFAPAHSESSRRYRDAVLEIVSISSTFTIEDCYHLDPILPVCWAVATKRILDNTVVYENQQALIDAIRGCNQNLIRYVPLVRDFETGTVA</sequence>
<dbReference type="PROSITE" id="PS00463">
    <property type="entry name" value="ZN2_CY6_FUNGAL_1"/>
    <property type="match status" value="2"/>
</dbReference>
<dbReference type="GO" id="GO:0005634">
    <property type="term" value="C:nucleus"/>
    <property type="evidence" value="ECO:0007669"/>
    <property type="project" value="UniProtKB-SubCell"/>
</dbReference>
<evidence type="ECO:0000256" key="3">
    <source>
        <dbReference type="ARBA" id="ARBA00023015"/>
    </source>
</evidence>
<keyword evidence="2" id="KW-0479">Metal-binding</keyword>
<dbReference type="AlphaFoldDB" id="A0A8H6TXE7"/>
<gene>
    <name evidence="7" type="ORF">HMN09_00126500</name>
</gene>
<dbReference type="Proteomes" id="UP000613580">
    <property type="component" value="Unassembled WGS sequence"/>
</dbReference>
<dbReference type="EMBL" id="JACAZE010000001">
    <property type="protein sequence ID" value="KAF7323455.1"/>
    <property type="molecule type" value="Genomic_DNA"/>
</dbReference>
<dbReference type="InterPro" id="IPR036864">
    <property type="entry name" value="Zn2-C6_fun-type_DNA-bd_sf"/>
</dbReference>
<accession>A0A8H6TXE7</accession>
<dbReference type="OrthoDB" id="2017365at2759"/>
<dbReference type="PROSITE" id="PS50048">
    <property type="entry name" value="ZN2_CY6_FUNGAL_2"/>
    <property type="match status" value="2"/>
</dbReference>
<reference evidence="7" key="1">
    <citation type="submission" date="2020-05" db="EMBL/GenBank/DDBJ databases">
        <title>Mycena genomes resolve the evolution of fungal bioluminescence.</title>
        <authorList>
            <person name="Tsai I.J."/>
        </authorList>
    </citation>
    <scope>NUCLEOTIDE SEQUENCE</scope>
    <source>
        <strain evidence="7">110903Hualien_Pintung</strain>
    </source>
</reference>
<evidence type="ECO:0000313" key="7">
    <source>
        <dbReference type="EMBL" id="KAF7323455.1"/>
    </source>
</evidence>
<dbReference type="CDD" id="cd00067">
    <property type="entry name" value="GAL4"/>
    <property type="match status" value="2"/>
</dbReference>
<keyword evidence="4" id="KW-0804">Transcription</keyword>
<dbReference type="SMART" id="SM00066">
    <property type="entry name" value="GAL4"/>
    <property type="match status" value="2"/>
</dbReference>
<dbReference type="GO" id="GO:0000981">
    <property type="term" value="F:DNA-binding transcription factor activity, RNA polymerase II-specific"/>
    <property type="evidence" value="ECO:0007669"/>
    <property type="project" value="InterPro"/>
</dbReference>
<keyword evidence="8" id="KW-1185">Reference proteome</keyword>
<dbReference type="Pfam" id="PF00172">
    <property type="entry name" value="Zn_clus"/>
    <property type="match status" value="2"/>
</dbReference>
<keyword evidence="5" id="KW-0539">Nucleus</keyword>
<comment type="subcellular location">
    <subcellularLocation>
        <location evidence="1">Nucleus</location>
    </subcellularLocation>
</comment>
<keyword evidence="3" id="KW-0805">Transcription regulation</keyword>
<protein>
    <recommendedName>
        <fullName evidence="6">Zn(2)-C6 fungal-type domain-containing protein</fullName>
    </recommendedName>
</protein>
<feature type="domain" description="Zn(2)-C6 fungal-type" evidence="6">
    <location>
        <begin position="149"/>
        <end position="180"/>
    </location>
</feature>
<organism evidence="7 8">
    <name type="scientific">Mycena chlorophos</name>
    <name type="common">Agaric fungus</name>
    <name type="synonym">Agaricus chlorophos</name>
    <dbReference type="NCBI Taxonomy" id="658473"/>
    <lineage>
        <taxon>Eukaryota</taxon>
        <taxon>Fungi</taxon>
        <taxon>Dikarya</taxon>
        <taxon>Basidiomycota</taxon>
        <taxon>Agaricomycotina</taxon>
        <taxon>Agaricomycetes</taxon>
        <taxon>Agaricomycetidae</taxon>
        <taxon>Agaricales</taxon>
        <taxon>Marasmiineae</taxon>
        <taxon>Mycenaceae</taxon>
        <taxon>Mycena</taxon>
    </lineage>
</organism>
<evidence type="ECO:0000256" key="1">
    <source>
        <dbReference type="ARBA" id="ARBA00004123"/>
    </source>
</evidence>
<evidence type="ECO:0000256" key="4">
    <source>
        <dbReference type="ARBA" id="ARBA00023163"/>
    </source>
</evidence>
<dbReference type="InterPro" id="IPR050815">
    <property type="entry name" value="TF_fung"/>
</dbReference>